<dbReference type="RefSeq" id="WP_007283039.1">
    <property type="nucleotide sequence ID" value="NZ_BASM01000016.1"/>
</dbReference>
<gene>
    <name evidence="3" type="ORF">NBRC3257_1457</name>
</gene>
<keyword evidence="4" id="KW-1185">Reference proteome</keyword>
<name>A0ABQ0IW67_GLUTH</name>
<comment type="caution">
    <text evidence="3">The sequence shown here is derived from an EMBL/GenBank/DDBJ whole genome shotgun (WGS) entry which is preliminary data.</text>
</comment>
<feature type="region of interest" description="Disordered" evidence="1">
    <location>
        <begin position="1"/>
        <end position="30"/>
    </location>
</feature>
<reference evidence="3 4" key="1">
    <citation type="submission" date="2013-08" db="EMBL/GenBank/DDBJ databases">
        <title>Gluconobacter thailandicus NBRC 3257 whole genome sequence.</title>
        <authorList>
            <person name="Matsutani M."/>
            <person name="Yakushi T."/>
            <person name="Matsushita K."/>
        </authorList>
    </citation>
    <scope>NUCLEOTIDE SEQUENCE [LARGE SCALE GENOMIC DNA]</scope>
    <source>
        <strain evidence="3 4">NBRC 3257</strain>
    </source>
</reference>
<feature type="domain" description="Mu-like prophage FluMu N-terminal" evidence="2">
    <location>
        <begin position="53"/>
        <end position="99"/>
    </location>
</feature>
<dbReference type="InterPro" id="IPR041227">
    <property type="entry name" value="FluMu_N"/>
</dbReference>
<dbReference type="Gene3D" id="3.40.5.80">
    <property type="match status" value="1"/>
</dbReference>
<evidence type="ECO:0000256" key="1">
    <source>
        <dbReference type="SAM" id="MobiDB-lite"/>
    </source>
</evidence>
<evidence type="ECO:0000259" key="2">
    <source>
        <dbReference type="Pfam" id="PF17891"/>
    </source>
</evidence>
<sequence length="101" mass="10925">MDTPEGNDTVDNEKNKDVKAPVMPKDTKAKAPAKVLGHVLTKGHAIKLHEGDIVVTCSEPGFRRAGLEHPHVKVHSEGSLTEAQLKMLRTEPKITVIEIGG</sequence>
<organism evidence="3 4">
    <name type="scientific">Gluconobacter thailandicus NBRC 3257</name>
    <dbReference type="NCBI Taxonomy" id="1381097"/>
    <lineage>
        <taxon>Bacteria</taxon>
        <taxon>Pseudomonadati</taxon>
        <taxon>Pseudomonadota</taxon>
        <taxon>Alphaproteobacteria</taxon>
        <taxon>Acetobacterales</taxon>
        <taxon>Acetobacteraceae</taxon>
        <taxon>Gluconobacter</taxon>
    </lineage>
</organism>
<dbReference type="Pfam" id="PF17891">
    <property type="entry name" value="FluMu_N"/>
    <property type="match status" value="1"/>
</dbReference>
<proteinExistence type="predicted"/>
<accession>A0ABQ0IW67</accession>
<dbReference type="SUPFAM" id="SSF160059">
    <property type="entry name" value="PriA/YqbF domain"/>
    <property type="match status" value="1"/>
</dbReference>
<evidence type="ECO:0000313" key="4">
    <source>
        <dbReference type="Proteomes" id="UP000018209"/>
    </source>
</evidence>
<feature type="compositionally biased region" description="Basic and acidic residues" evidence="1">
    <location>
        <begin position="11"/>
        <end position="29"/>
    </location>
</feature>
<protein>
    <recommendedName>
        <fullName evidence="2">Mu-like prophage FluMu N-terminal domain-containing protein</fullName>
    </recommendedName>
</protein>
<dbReference type="EMBL" id="BASM01000016">
    <property type="protein sequence ID" value="GAD26458.1"/>
    <property type="molecule type" value="Genomic_DNA"/>
</dbReference>
<evidence type="ECO:0000313" key="3">
    <source>
        <dbReference type="EMBL" id="GAD26458.1"/>
    </source>
</evidence>
<dbReference type="Proteomes" id="UP000018209">
    <property type="component" value="Unassembled WGS sequence"/>
</dbReference>